<dbReference type="InterPro" id="IPR028077">
    <property type="entry name" value="UAE_UbL_dom"/>
</dbReference>
<feature type="region of interest" description="Disordered" evidence="18">
    <location>
        <begin position="543"/>
        <end position="645"/>
    </location>
</feature>
<dbReference type="CDD" id="cd01489">
    <property type="entry name" value="Uba2_SUMO"/>
    <property type="match status" value="1"/>
</dbReference>
<evidence type="ECO:0000256" key="1">
    <source>
        <dbReference type="ARBA" id="ARBA00004123"/>
    </source>
</evidence>
<accession>A0ABD0W970</accession>
<keyword evidence="5 12" id="KW-0479">Metal-binding</keyword>
<feature type="region of interest" description="Disordered" evidence="18">
    <location>
        <begin position="203"/>
        <end position="234"/>
    </location>
</feature>
<dbReference type="FunFam" id="3.50.50.80:FF:000002">
    <property type="entry name" value="SUMO-activating enzyme subunit 2"/>
    <property type="match status" value="1"/>
</dbReference>
<feature type="domain" description="THIF-type NAD/FAD binding fold" evidence="19">
    <location>
        <begin position="9"/>
        <end position="415"/>
    </location>
</feature>
<dbReference type="AlphaFoldDB" id="A0ABD0W970"/>
<dbReference type="Proteomes" id="UP001557470">
    <property type="component" value="Unassembled WGS sequence"/>
</dbReference>
<dbReference type="GO" id="GO:0031510">
    <property type="term" value="C:SUMO activating enzyme complex"/>
    <property type="evidence" value="ECO:0007669"/>
    <property type="project" value="UniProtKB-UniRule"/>
</dbReference>
<dbReference type="GO" id="GO:0019948">
    <property type="term" value="F:SUMO activating enzyme activity"/>
    <property type="evidence" value="ECO:0007669"/>
    <property type="project" value="UniProtKB-UniRule"/>
</dbReference>
<dbReference type="Gene3D" id="3.50.50.80">
    <property type="entry name" value="Ubiquitin-activating enzyme E1, inactive adenylation domain, subdomain 1"/>
    <property type="match status" value="1"/>
</dbReference>
<dbReference type="InterPro" id="IPR033127">
    <property type="entry name" value="UBQ-activ_enz_E1_Cys_AS"/>
</dbReference>
<feature type="compositionally biased region" description="Polar residues" evidence="18">
    <location>
        <begin position="558"/>
        <end position="577"/>
    </location>
</feature>
<dbReference type="InterPro" id="IPR000594">
    <property type="entry name" value="ThiF_NAD_FAD-bd"/>
</dbReference>
<dbReference type="InterPro" id="IPR042449">
    <property type="entry name" value="Ub-E1_IAD_1"/>
</dbReference>
<dbReference type="Pfam" id="PF16195">
    <property type="entry name" value="UBA2_C"/>
    <property type="match status" value="1"/>
</dbReference>
<dbReference type="FunFam" id="3.40.50.720:FF:000618">
    <property type="entry name" value="SUMO-activating enzyme subunit 2"/>
    <property type="match status" value="1"/>
</dbReference>
<dbReference type="GO" id="GO:0005524">
    <property type="term" value="F:ATP binding"/>
    <property type="evidence" value="ECO:0007669"/>
    <property type="project" value="UniProtKB-UniRule"/>
</dbReference>
<feature type="binding site" evidence="14">
    <location>
        <begin position="57"/>
        <end position="60"/>
    </location>
    <ligand>
        <name>ATP</name>
        <dbReference type="ChEBI" id="CHEBI:30616"/>
    </ligand>
</feature>
<feature type="binding site" evidence="14">
    <location>
        <begin position="118"/>
        <end position="123"/>
    </location>
    <ligand>
        <name>ATP</name>
        <dbReference type="ChEBI" id="CHEBI:30616"/>
    </ligand>
</feature>
<evidence type="ECO:0000256" key="2">
    <source>
        <dbReference type="ARBA" id="ARBA00004718"/>
    </source>
</evidence>
<keyword evidence="9 12" id="KW-0067">ATP-binding</keyword>
<feature type="binding site" evidence="15">
    <location>
        <position position="159"/>
    </location>
    <ligand>
        <name>Zn(2+)</name>
        <dbReference type="ChEBI" id="CHEBI:29105"/>
    </ligand>
</feature>
<dbReference type="Pfam" id="PF14732">
    <property type="entry name" value="UAE_UbL"/>
    <property type="match status" value="1"/>
</dbReference>
<evidence type="ECO:0000256" key="11">
    <source>
        <dbReference type="ARBA" id="ARBA00026003"/>
    </source>
</evidence>
<protein>
    <recommendedName>
        <fullName evidence="12">SUMO-activating enzyme subunit 2</fullName>
        <ecNumber evidence="12">2.3.2.-</ecNumber>
    </recommendedName>
</protein>
<feature type="active site" description="Glycyl thioester intermediate" evidence="13 17">
    <location>
        <position position="174"/>
    </location>
</feature>
<feature type="cross-link" description="Glycyl lysine isopeptide (Lys-Gly) (interchain with G-Cter in SUMO1); alternate" evidence="16">
    <location>
        <position position="237"/>
    </location>
</feature>
<evidence type="ECO:0000256" key="3">
    <source>
        <dbReference type="ARBA" id="ARBA00005673"/>
    </source>
</evidence>
<comment type="subcellular location">
    <subcellularLocation>
        <location evidence="1 12">Nucleus</location>
    </subcellularLocation>
</comment>
<evidence type="ECO:0000259" key="20">
    <source>
        <dbReference type="Pfam" id="PF14732"/>
    </source>
</evidence>
<dbReference type="GO" id="GO:0016740">
    <property type="term" value="F:transferase activity"/>
    <property type="evidence" value="ECO:0007669"/>
    <property type="project" value="UniProtKB-KW"/>
</dbReference>
<dbReference type="SUPFAM" id="SSF69572">
    <property type="entry name" value="Activating enzymes of the ubiquitin-like proteins"/>
    <property type="match status" value="1"/>
</dbReference>
<comment type="caution">
    <text evidence="22">The sequence shown here is derived from an EMBL/GenBank/DDBJ whole genome shotgun (WGS) entry which is preliminary data.</text>
</comment>
<dbReference type="EC" id="2.3.2.-" evidence="12"/>
<keyword evidence="8 12" id="KW-0862">Zinc</keyword>
<dbReference type="PANTHER" id="PTHR10953:SF5">
    <property type="entry name" value="SUMO-ACTIVATING ENZYME SUBUNIT 2"/>
    <property type="match status" value="1"/>
</dbReference>
<comment type="similarity">
    <text evidence="3 12">Belongs to the ubiquitin-activating E1 family.</text>
</comment>
<feature type="cross-link" description="Glycyl lysine isopeptide (Lys-Gly) (interchain with G-Cter in SUMO)" evidence="16">
    <location>
        <position position="622"/>
    </location>
</feature>
<evidence type="ECO:0000256" key="10">
    <source>
        <dbReference type="ARBA" id="ARBA00023242"/>
    </source>
</evidence>
<dbReference type="InterPro" id="IPR035985">
    <property type="entry name" value="Ubiquitin-activating_enz"/>
</dbReference>
<evidence type="ECO:0000256" key="13">
    <source>
        <dbReference type="PIRSR" id="PIRSR039133-1"/>
    </source>
</evidence>
<feature type="binding site" evidence="15">
    <location>
        <position position="436"/>
    </location>
    <ligand>
        <name>Zn(2+)</name>
        <dbReference type="ChEBI" id="CHEBI:29105"/>
    </ligand>
</feature>
<feature type="cross-link" description="Glycyl lysine isopeptide (Lys-Gly) (interchain with G-Cter in SUMO1)" evidence="16">
    <location>
        <position position="415"/>
    </location>
</feature>
<feature type="binding site" evidence="14">
    <location>
        <begin position="96"/>
        <end position="97"/>
    </location>
    <ligand>
        <name>ATP</name>
        <dbReference type="ChEBI" id="CHEBI:30616"/>
    </ligand>
</feature>
<dbReference type="Gene3D" id="3.10.290.20">
    <property type="entry name" value="Ubiquitin-like 2 activating enzyme e1b. Chain: B, domain 3"/>
    <property type="match status" value="1"/>
</dbReference>
<dbReference type="Gene3D" id="1.10.10.520">
    <property type="entry name" value="Ubiquitin activating enzymes (Uba3). Chain: B, domain 2"/>
    <property type="match status" value="1"/>
</dbReference>
<dbReference type="PANTHER" id="PTHR10953">
    <property type="entry name" value="UBIQUITIN-ACTIVATING ENZYME E1"/>
    <property type="match status" value="1"/>
</dbReference>
<keyword evidence="10 12" id="KW-0539">Nucleus</keyword>
<dbReference type="FunFam" id="1.10.10.520:FF:000002">
    <property type="entry name" value="SUMO-activating enzyme subunit 2"/>
    <property type="match status" value="1"/>
</dbReference>
<dbReference type="GO" id="GO:0046872">
    <property type="term" value="F:metal ion binding"/>
    <property type="evidence" value="ECO:0007669"/>
    <property type="project" value="UniProtKB-KW"/>
</dbReference>
<dbReference type="FunFam" id="3.10.290.20:FF:000002">
    <property type="entry name" value="SUMO-activating enzyme subunit 2"/>
    <property type="match status" value="1"/>
</dbReference>
<feature type="cross-link" description="Glycyl lysine isopeptide (Lys-Gly) (interchain with G-Cter in SUMO1)" evidence="16">
    <location>
        <position position="165"/>
    </location>
</feature>
<feature type="binding site" evidence="14">
    <location>
        <position position="49"/>
    </location>
    <ligand>
        <name>ATP</name>
        <dbReference type="ChEBI" id="CHEBI:30616"/>
    </ligand>
</feature>
<dbReference type="PIRSF" id="PIRSF039133">
    <property type="entry name" value="SUMO_E1B"/>
    <property type="match status" value="1"/>
</dbReference>
<evidence type="ECO:0000256" key="15">
    <source>
        <dbReference type="PIRSR" id="PIRSR039133-3"/>
    </source>
</evidence>
<dbReference type="InterPro" id="IPR030661">
    <property type="entry name" value="Uba2"/>
</dbReference>
<dbReference type="GO" id="GO:0016925">
    <property type="term" value="P:protein sumoylation"/>
    <property type="evidence" value="ECO:0007669"/>
    <property type="project" value="UniProtKB-UniRule"/>
</dbReference>
<keyword evidence="4" id="KW-0808">Transferase</keyword>
<evidence type="ECO:0000313" key="22">
    <source>
        <dbReference type="EMBL" id="KAL0968074.1"/>
    </source>
</evidence>
<evidence type="ECO:0000256" key="9">
    <source>
        <dbReference type="ARBA" id="ARBA00022840"/>
    </source>
</evidence>
<dbReference type="InterPro" id="IPR045886">
    <property type="entry name" value="ThiF/MoeB/HesA"/>
</dbReference>
<evidence type="ECO:0000259" key="19">
    <source>
        <dbReference type="Pfam" id="PF00899"/>
    </source>
</evidence>
<feature type="compositionally biased region" description="Basic and acidic residues" evidence="18">
    <location>
        <begin position="612"/>
        <end position="626"/>
    </location>
</feature>
<evidence type="ECO:0000256" key="14">
    <source>
        <dbReference type="PIRSR" id="PIRSR039133-2"/>
    </source>
</evidence>
<feature type="binding site" evidence="14">
    <location>
        <position position="73"/>
    </location>
    <ligand>
        <name>ATP</name>
        <dbReference type="ChEBI" id="CHEBI:30616"/>
    </ligand>
</feature>
<evidence type="ECO:0000256" key="18">
    <source>
        <dbReference type="SAM" id="MobiDB-lite"/>
    </source>
</evidence>
<evidence type="ECO:0000256" key="16">
    <source>
        <dbReference type="PIRSR" id="PIRSR039133-4"/>
    </source>
</evidence>
<feature type="binding site" evidence="14">
    <location>
        <begin position="25"/>
        <end position="30"/>
    </location>
    <ligand>
        <name>ATP</name>
        <dbReference type="ChEBI" id="CHEBI:30616"/>
    </ligand>
</feature>
<dbReference type="PROSITE" id="PS00865">
    <property type="entry name" value="UBIQUITIN_ACTIVAT_2"/>
    <property type="match status" value="1"/>
</dbReference>
<comment type="subunit">
    <text evidence="11">Heterodimer of SAE1 and UBA2/SAE2. The heterodimer corresponds to the two domains that are encoded on a single polypeptide chain in ubiquitin-activating enzyme E1. Interacts with UBE2I.</text>
</comment>
<comment type="function">
    <text evidence="12">The heterodimer acts as an E1 ligase for SUMO1, SUMO2, SUMO3, and probably SUMO4. It mediates ATP-dependent activation of SUMO proteins followed by formation of a thioester bond between a SUMO protein and a conserved active site cysteine residue on UBA2/SAE2.</text>
</comment>
<evidence type="ECO:0000256" key="6">
    <source>
        <dbReference type="ARBA" id="ARBA00022741"/>
    </source>
</evidence>
<evidence type="ECO:0000259" key="21">
    <source>
        <dbReference type="Pfam" id="PF16195"/>
    </source>
</evidence>
<evidence type="ECO:0000256" key="8">
    <source>
        <dbReference type="ARBA" id="ARBA00022833"/>
    </source>
</evidence>
<sequence>MVQLVGSLRKELADSVSACRVLVVGAGGIGCELLKNLVLTGFKNIEVIDLDTIDVSNLNRQFLFQKKHVGKSKAQVAKESVLQFCPTANIKAYHDSIMNPDYNVEFFRSFMLVMNALDNGAARNHVNRMCLAADIPLIESGTAGYLGQVTVIKKGLTECYECQPKPTQKTFPGCTIRNTPSEPIHCIVWAKYLFNQLYGEEDADQEVSPDTADPELSWNPADTEARATASDQDGDIKRVSTKDWARSTGYDPVKLFNKLFKDDIQYLLTMDKLWKKRKAPVPLVWSEIQKMACPQEVAVTGLKDQQVLGVAGYSQLFSSSVDTLRSMLSEKGDGAELVWDKDDPAAMDFVTAAANLRMHIFSMNMKSRFDIKSMAGNIIPAIATTNAVIAGLIVLEALKLLSGDLEQCRTIFLNKQPNPRKKLLVPCALDPPSANCYVCASKPEVTVKLNVNKTLVLALQDKILKEKFGMVAPDVQIEDGKGTILISSEEGETEANNSKFLSDFGIRNGSRLQVDDFLQDYTLLVNLIHCEDLEKDVEFEVVGDAPDKAPTPPRTQEESNSVANGNKDSAEPSTSSKVPVEQDDVLIVDSDEEPSSSSMDVSGDSGLKRKLHDAETGEASAKRQRLDQPAAAAKNDEDDDIIALD</sequence>
<evidence type="ECO:0000256" key="12">
    <source>
        <dbReference type="PIRNR" id="PIRNR039133"/>
    </source>
</evidence>
<feature type="cross-link" description="Glycyl lysine isopeptide (Lys-Gly) (interchain with G-Cter in SUMO)" evidence="16">
    <location>
        <position position="258"/>
    </location>
</feature>
<keyword evidence="6 12" id="KW-0547">Nucleotide-binding</keyword>
<feature type="binding site" evidence="15">
    <location>
        <position position="162"/>
    </location>
    <ligand>
        <name>Zn(2+)</name>
        <dbReference type="ChEBI" id="CHEBI:29105"/>
    </ligand>
</feature>
<evidence type="ECO:0000256" key="17">
    <source>
        <dbReference type="PROSITE-ProRule" id="PRU10132"/>
    </source>
</evidence>
<proteinExistence type="inferred from homology"/>
<feature type="compositionally biased region" description="Acidic residues" evidence="18">
    <location>
        <begin position="581"/>
        <end position="594"/>
    </location>
</feature>
<keyword evidence="12" id="KW-0832">Ubl conjugation</keyword>
<dbReference type="InterPro" id="IPR032426">
    <property type="entry name" value="UBA2_C"/>
</dbReference>
<evidence type="ECO:0000256" key="5">
    <source>
        <dbReference type="ARBA" id="ARBA00022723"/>
    </source>
</evidence>
<evidence type="ECO:0000256" key="7">
    <source>
        <dbReference type="ARBA" id="ARBA00022786"/>
    </source>
</evidence>
<dbReference type="EMBL" id="JAGEUA010000008">
    <property type="protein sequence ID" value="KAL0968074.1"/>
    <property type="molecule type" value="Genomic_DNA"/>
</dbReference>
<keyword evidence="7 12" id="KW-0833">Ubl conjugation pathway</keyword>
<feature type="compositionally biased region" description="Low complexity" evidence="18">
    <location>
        <begin position="595"/>
        <end position="605"/>
    </location>
</feature>
<feature type="compositionally biased region" description="Acidic residues" evidence="18">
    <location>
        <begin position="636"/>
        <end position="645"/>
    </location>
</feature>
<gene>
    <name evidence="22" type="ORF">UPYG_G00262020</name>
</gene>
<reference evidence="22 23" key="1">
    <citation type="submission" date="2024-06" db="EMBL/GenBank/DDBJ databases">
        <authorList>
            <person name="Pan Q."/>
            <person name="Wen M."/>
            <person name="Jouanno E."/>
            <person name="Zahm M."/>
            <person name="Klopp C."/>
            <person name="Cabau C."/>
            <person name="Louis A."/>
            <person name="Berthelot C."/>
            <person name="Parey E."/>
            <person name="Roest Crollius H."/>
            <person name="Montfort J."/>
            <person name="Robinson-Rechavi M."/>
            <person name="Bouchez O."/>
            <person name="Lampietro C."/>
            <person name="Lopez Roques C."/>
            <person name="Donnadieu C."/>
            <person name="Postlethwait J."/>
            <person name="Bobe J."/>
            <person name="Verreycken H."/>
            <person name="Guiguen Y."/>
        </authorList>
    </citation>
    <scope>NUCLEOTIDE SEQUENCE [LARGE SCALE GENOMIC DNA]</scope>
    <source>
        <strain evidence="22">Up_M1</strain>
        <tissue evidence="22">Testis</tissue>
    </source>
</reference>
<evidence type="ECO:0000313" key="23">
    <source>
        <dbReference type="Proteomes" id="UP001557470"/>
    </source>
</evidence>
<dbReference type="Pfam" id="PF00899">
    <property type="entry name" value="ThiF"/>
    <property type="match status" value="1"/>
</dbReference>
<comment type="pathway">
    <text evidence="2 12">Protein modification; protein sumoylation.</text>
</comment>
<keyword evidence="23" id="KW-1185">Reference proteome</keyword>
<name>A0ABD0W970_UMBPY</name>
<feature type="binding site" evidence="15">
    <location>
        <position position="439"/>
    </location>
    <ligand>
        <name>Zn(2+)</name>
        <dbReference type="ChEBI" id="CHEBI:29105"/>
    </ligand>
</feature>
<feature type="domain" description="SUMO-activating enzyme subunit 2 C-terminal" evidence="21">
    <location>
        <begin position="544"/>
        <end position="638"/>
    </location>
</feature>
<dbReference type="InterPro" id="IPR023318">
    <property type="entry name" value="Ub_act_enz_dom_a_sf"/>
</dbReference>
<evidence type="ECO:0000256" key="4">
    <source>
        <dbReference type="ARBA" id="ARBA00022679"/>
    </source>
</evidence>
<feature type="cross-link" description="Glycyl lysine isopeptide (Lys-Gly) (interchain with G-Cter in SUMO)" evidence="16">
    <location>
        <position position="191"/>
    </location>
</feature>
<feature type="domain" description="Ubiquitin/SUMO-activating enzyme ubiquitin-like" evidence="20">
    <location>
        <begin position="447"/>
        <end position="534"/>
    </location>
</feature>
<organism evidence="22 23">
    <name type="scientific">Umbra pygmaea</name>
    <name type="common">Eastern mudminnow</name>
    <dbReference type="NCBI Taxonomy" id="75934"/>
    <lineage>
        <taxon>Eukaryota</taxon>
        <taxon>Metazoa</taxon>
        <taxon>Chordata</taxon>
        <taxon>Craniata</taxon>
        <taxon>Vertebrata</taxon>
        <taxon>Euteleostomi</taxon>
        <taxon>Actinopterygii</taxon>
        <taxon>Neopterygii</taxon>
        <taxon>Teleostei</taxon>
        <taxon>Protacanthopterygii</taxon>
        <taxon>Esociformes</taxon>
        <taxon>Umbridae</taxon>
        <taxon>Umbra</taxon>
    </lineage>
</organism>